<reference evidence="1 2" key="1">
    <citation type="submission" date="2019-01" db="EMBL/GenBank/DDBJ databases">
        <title>Mucilaginibacter antarcticum sp. nov., isolated from antarctic soil.</title>
        <authorList>
            <person name="Yan Y.-Q."/>
            <person name="Du Z.-J."/>
        </authorList>
    </citation>
    <scope>NUCLEOTIDE SEQUENCE [LARGE SCALE GENOMIC DNA]</scope>
    <source>
        <strain evidence="1 2">F01003</strain>
    </source>
</reference>
<dbReference type="EMBL" id="SBIW01000011">
    <property type="protein sequence ID" value="RWY48374.1"/>
    <property type="molecule type" value="Genomic_DNA"/>
</dbReference>
<dbReference type="OrthoDB" id="775229at2"/>
<name>A0A444MJG5_9SPHI</name>
<dbReference type="AlphaFoldDB" id="A0A444MJG5"/>
<organism evidence="1 2">
    <name type="scientific">Mucilaginibacter gilvus</name>
    <dbReference type="NCBI Taxonomy" id="2305909"/>
    <lineage>
        <taxon>Bacteria</taxon>
        <taxon>Pseudomonadati</taxon>
        <taxon>Bacteroidota</taxon>
        <taxon>Sphingobacteriia</taxon>
        <taxon>Sphingobacteriales</taxon>
        <taxon>Sphingobacteriaceae</taxon>
        <taxon>Mucilaginibacter</taxon>
    </lineage>
</organism>
<evidence type="ECO:0000313" key="2">
    <source>
        <dbReference type="Proteomes" id="UP000286701"/>
    </source>
</evidence>
<comment type="caution">
    <text evidence="1">The sequence shown here is derived from an EMBL/GenBank/DDBJ whole genome shotgun (WGS) entry which is preliminary data.</text>
</comment>
<accession>A0A444MJG5</accession>
<gene>
    <name evidence="1" type="ORF">EPL05_19730</name>
</gene>
<protein>
    <submittedName>
        <fullName evidence="1">Uncharacterized protein</fullName>
    </submittedName>
</protein>
<dbReference type="RefSeq" id="WP_128535721.1">
    <property type="nucleotide sequence ID" value="NZ_SBIW01000011.1"/>
</dbReference>
<sequence>MKRSITTALLACYFLAGSVIFPLSDFSLMRDLPAMYRSYCEVKAGTPDICDFVGDYLLHGKELFGNNAHDAQPKNGGALQFQHQPTLSIFFVEHVFRLFTITSHPIINKPIYNILFYTSEYHHEHFRPPIA</sequence>
<dbReference type="Proteomes" id="UP000286701">
    <property type="component" value="Unassembled WGS sequence"/>
</dbReference>
<evidence type="ECO:0000313" key="1">
    <source>
        <dbReference type="EMBL" id="RWY48374.1"/>
    </source>
</evidence>
<proteinExistence type="predicted"/>
<keyword evidence="2" id="KW-1185">Reference proteome</keyword>